<protein>
    <recommendedName>
        <fullName evidence="4">Lipoprotein</fullName>
    </recommendedName>
</protein>
<keyword evidence="1" id="KW-0732">Signal</keyword>
<evidence type="ECO:0000313" key="2">
    <source>
        <dbReference type="EMBL" id="ATX70699.1"/>
    </source>
</evidence>
<name>A0A2K8KJW8_9MOLU</name>
<accession>A0A2K8KJW8</accession>
<proteinExistence type="predicted"/>
<evidence type="ECO:0000256" key="1">
    <source>
        <dbReference type="SAM" id="SignalP"/>
    </source>
</evidence>
<dbReference type="EMBL" id="CP024870">
    <property type="protein sequence ID" value="ATX70699.1"/>
    <property type="molecule type" value="Genomic_DNA"/>
</dbReference>
<feature type="signal peptide" evidence="1">
    <location>
        <begin position="1"/>
        <end position="21"/>
    </location>
</feature>
<dbReference type="Proteomes" id="UP000231179">
    <property type="component" value="Chromosome"/>
</dbReference>
<organism evidence="2 3">
    <name type="scientific">Spiroplasma clarkii</name>
    <dbReference type="NCBI Taxonomy" id="2139"/>
    <lineage>
        <taxon>Bacteria</taxon>
        <taxon>Bacillati</taxon>
        <taxon>Mycoplasmatota</taxon>
        <taxon>Mollicutes</taxon>
        <taxon>Entomoplasmatales</taxon>
        <taxon>Spiroplasmataceae</taxon>
        <taxon>Spiroplasma</taxon>
    </lineage>
</organism>
<evidence type="ECO:0008006" key="4">
    <source>
        <dbReference type="Google" id="ProtNLM"/>
    </source>
</evidence>
<keyword evidence="3" id="KW-1185">Reference proteome</keyword>
<feature type="chain" id="PRO_5014791255" description="Lipoprotein" evidence="1">
    <location>
        <begin position="22"/>
        <end position="136"/>
    </location>
</feature>
<gene>
    <name evidence="2" type="ORF">SCLAR_v1c03690</name>
</gene>
<sequence length="136" mass="15258">MKKTLSLLGSFAFVGSVSLAAANTVSCFWWKNTAVPPKSYLKDYISKTELGEFSGVDDLPSLEEIVQKLWEANYADVDETYLENGIFINLYFVEDPTTMQAIISVPTSIWSYDAGNITVTYIYSKYQESESLLSSF</sequence>
<dbReference type="AlphaFoldDB" id="A0A2K8KJW8"/>
<reference evidence="2 3" key="1">
    <citation type="submission" date="2017-11" db="EMBL/GenBank/DDBJ databases">
        <title>Complete genome sequence of Spiroplasma clarkii CN-5 (DSM 19994).</title>
        <authorList>
            <person name="Tsai Y.-M."/>
            <person name="Chang A."/>
            <person name="Lo W.-S."/>
            <person name="Kuo C.-H."/>
        </authorList>
    </citation>
    <scope>NUCLEOTIDE SEQUENCE [LARGE SCALE GENOMIC DNA]</scope>
    <source>
        <strain evidence="2 3">CN-5</strain>
    </source>
</reference>
<evidence type="ECO:0000313" key="3">
    <source>
        <dbReference type="Proteomes" id="UP000231179"/>
    </source>
</evidence>
<dbReference type="RefSeq" id="WP_100254260.1">
    <property type="nucleotide sequence ID" value="NZ_CP024870.1"/>
</dbReference>